<organism evidence="2">
    <name type="scientific">Magnetococcus massalia (strain MO-1)</name>
    <dbReference type="NCBI Taxonomy" id="451514"/>
    <lineage>
        <taxon>Bacteria</taxon>
        <taxon>Pseudomonadati</taxon>
        <taxon>Pseudomonadota</taxon>
        <taxon>Magnetococcia</taxon>
        <taxon>Magnetococcales</taxon>
        <taxon>Magnetococcaceae</taxon>
        <taxon>Magnetococcus</taxon>
    </lineage>
</organism>
<keyword evidence="2" id="KW-0675">Receptor</keyword>
<reference evidence="2" key="1">
    <citation type="submission" date="2015-04" db="EMBL/GenBank/DDBJ databases">
        <authorList>
            <person name="Syromyatnikov M.Y."/>
            <person name="Popov V.N."/>
        </authorList>
    </citation>
    <scope>NUCLEOTIDE SEQUENCE</scope>
    <source>
        <strain evidence="2">MO-1</strain>
    </source>
</reference>
<dbReference type="Pfam" id="PF16868">
    <property type="entry name" value="NMT1_3"/>
    <property type="match status" value="1"/>
</dbReference>
<dbReference type="InterPro" id="IPR011852">
    <property type="entry name" value="TRAP_TAXI"/>
</dbReference>
<dbReference type="PANTHER" id="PTHR42941:SF1">
    <property type="entry name" value="SLL1037 PROTEIN"/>
    <property type="match status" value="1"/>
</dbReference>
<evidence type="ECO:0000313" key="2">
    <source>
        <dbReference type="EMBL" id="CRH06800.1"/>
    </source>
</evidence>
<feature type="chain" id="PRO_5012187738" evidence="1">
    <location>
        <begin position="27"/>
        <end position="322"/>
    </location>
</feature>
<dbReference type="PANTHER" id="PTHR42941">
    <property type="entry name" value="SLL1037 PROTEIN"/>
    <property type="match status" value="1"/>
</dbReference>
<keyword evidence="1" id="KW-0732">Signal</keyword>
<dbReference type="CDD" id="cd13568">
    <property type="entry name" value="PBP2_TAXI_TRAP_like_3"/>
    <property type="match status" value="1"/>
</dbReference>
<dbReference type="SUPFAM" id="SSF53850">
    <property type="entry name" value="Periplasmic binding protein-like II"/>
    <property type="match status" value="1"/>
</dbReference>
<sequence length="322" mass="34722">MFFKSTPWVAAAAAIVMAASMPSADAANRQFVTIGTGGVTGVYYPAGVSICRMVNKTRNQHGIRCDAAATGGSVYNSNAMANGQLDVGVVQSDVGYKGWHGEPPFRDKLEQMRSLFSLHPESVTLTARKDSGITKLADLKGKRVNIGNPGSGQARTAGELLSSCGIQRSDLALWGELKASEMPDALRDNKQDAYFYVVGHPTANIKDVAVGTDINLIPLQDACVNELVNKHPYFVKSSIPGGLYKGVDKPTPTYGVKATVLTTSALPSQSAYEIVKAVFENLDKFKRLHPAFQVLEKKKMLQGLTAPLHPGAERYYREQGLM</sequence>
<gene>
    <name evidence="2" type="ORF">MAGMO_2645</name>
</gene>
<accession>A0A1S7LIQ8</accession>
<evidence type="ECO:0000256" key="1">
    <source>
        <dbReference type="SAM" id="SignalP"/>
    </source>
</evidence>
<proteinExistence type="predicted"/>
<dbReference type="Gene3D" id="3.40.190.10">
    <property type="entry name" value="Periplasmic binding protein-like II"/>
    <property type="match status" value="2"/>
</dbReference>
<protein>
    <submittedName>
        <fullName evidence="2">Putative TRAP transporter solute receptor, periplasmic component</fullName>
    </submittedName>
</protein>
<name>A0A1S7LIQ8_MAGMO</name>
<dbReference type="EMBL" id="LO017727">
    <property type="protein sequence ID" value="CRH06800.1"/>
    <property type="molecule type" value="Genomic_DNA"/>
</dbReference>
<dbReference type="AlphaFoldDB" id="A0A1S7LIQ8"/>
<feature type="signal peptide" evidence="1">
    <location>
        <begin position="1"/>
        <end position="26"/>
    </location>
</feature>
<dbReference type="NCBIfam" id="TIGR02122">
    <property type="entry name" value="TRAP_TAXI"/>
    <property type="match status" value="1"/>
</dbReference>